<dbReference type="InterPro" id="IPR019734">
    <property type="entry name" value="TPR_rpt"/>
</dbReference>
<dbReference type="Proteomes" id="UP000216991">
    <property type="component" value="Unassembled WGS sequence"/>
</dbReference>
<organism evidence="3 4">
    <name type="scientific">Sandarakinorhabdus cyanobacteriorum</name>
    <dbReference type="NCBI Taxonomy" id="1981098"/>
    <lineage>
        <taxon>Bacteria</taxon>
        <taxon>Pseudomonadati</taxon>
        <taxon>Pseudomonadota</taxon>
        <taxon>Alphaproteobacteria</taxon>
        <taxon>Sphingomonadales</taxon>
        <taxon>Sphingosinicellaceae</taxon>
        <taxon>Sandarakinorhabdus</taxon>
    </lineage>
</organism>
<keyword evidence="2" id="KW-0732">Signal</keyword>
<dbReference type="OrthoDB" id="8480982at2"/>
<accession>A0A255YEV7</accession>
<evidence type="ECO:0000256" key="1">
    <source>
        <dbReference type="PROSITE-ProRule" id="PRU00339"/>
    </source>
</evidence>
<reference evidence="3 4" key="1">
    <citation type="submission" date="2017-07" db="EMBL/GenBank/DDBJ databases">
        <title>Sandarakinorhabdus cyanobacteriorum sp. nov., a novel bacterium isolated from cyanobacterial aggregates in a eutrophic lake.</title>
        <authorList>
            <person name="Cai H."/>
        </authorList>
    </citation>
    <scope>NUCLEOTIDE SEQUENCE [LARGE SCALE GENOMIC DNA]</scope>
    <source>
        <strain evidence="3 4">TH057</strain>
    </source>
</reference>
<keyword evidence="1" id="KW-0802">TPR repeat</keyword>
<dbReference type="EMBL" id="NOXT01000114">
    <property type="protein sequence ID" value="OYQ27224.1"/>
    <property type="molecule type" value="Genomic_DNA"/>
</dbReference>
<name>A0A255YEV7_9SPHN</name>
<proteinExistence type="predicted"/>
<evidence type="ECO:0000313" key="3">
    <source>
        <dbReference type="EMBL" id="OYQ27224.1"/>
    </source>
</evidence>
<gene>
    <name evidence="3" type="ORF">CHU93_10830</name>
</gene>
<dbReference type="AlphaFoldDB" id="A0A255YEV7"/>
<comment type="caution">
    <text evidence="3">The sequence shown here is derived from an EMBL/GenBank/DDBJ whole genome shotgun (WGS) entry which is preliminary data.</text>
</comment>
<dbReference type="SUPFAM" id="SSF48452">
    <property type="entry name" value="TPR-like"/>
    <property type="match status" value="1"/>
</dbReference>
<dbReference type="PROSITE" id="PS50005">
    <property type="entry name" value="TPR"/>
    <property type="match status" value="2"/>
</dbReference>
<feature type="chain" id="PRO_5012829818" evidence="2">
    <location>
        <begin position="21"/>
        <end position="158"/>
    </location>
</feature>
<keyword evidence="4" id="KW-1185">Reference proteome</keyword>
<feature type="repeat" description="TPR" evidence="1">
    <location>
        <begin position="65"/>
        <end position="98"/>
    </location>
</feature>
<dbReference type="Gene3D" id="1.25.40.10">
    <property type="entry name" value="Tetratricopeptide repeat domain"/>
    <property type="match status" value="1"/>
</dbReference>
<dbReference type="InterPro" id="IPR011990">
    <property type="entry name" value="TPR-like_helical_dom_sf"/>
</dbReference>
<protein>
    <submittedName>
        <fullName evidence="3">Uncharacterized protein</fullName>
    </submittedName>
</protein>
<evidence type="ECO:0000256" key="2">
    <source>
        <dbReference type="SAM" id="SignalP"/>
    </source>
</evidence>
<evidence type="ECO:0000313" key="4">
    <source>
        <dbReference type="Proteomes" id="UP000216991"/>
    </source>
</evidence>
<sequence length="158" mass="16004">MMMRSALLSLALVLAAPAAAVGRDDQLKPASTQFAAAGQTALAAGKAQDAIDSFEAALAVDPRNVAAFAGIASAYEKLGLPGKAVKYYREALALNPSDIASLEGQGRALVARGATARAQINLARIKALCKADCSAAVRLEGVIGKAAQTAEAPAKPKS</sequence>
<feature type="signal peptide" evidence="2">
    <location>
        <begin position="1"/>
        <end position="20"/>
    </location>
</feature>
<dbReference type="SMART" id="SM00028">
    <property type="entry name" value="TPR"/>
    <property type="match status" value="2"/>
</dbReference>
<feature type="repeat" description="TPR" evidence="1">
    <location>
        <begin position="31"/>
        <end position="64"/>
    </location>
</feature>
<dbReference type="Pfam" id="PF13432">
    <property type="entry name" value="TPR_16"/>
    <property type="match status" value="1"/>
</dbReference>
<dbReference type="RefSeq" id="WP_094474052.1">
    <property type="nucleotide sequence ID" value="NZ_NOXT01000114.1"/>
</dbReference>